<gene>
    <name evidence="20" type="ORF">CUNI_LOCUS7059</name>
</gene>
<comment type="similarity">
    <text evidence="2">Belongs to the patched family.</text>
</comment>
<feature type="transmembrane region" description="Helical" evidence="17">
    <location>
        <begin position="1172"/>
        <end position="1193"/>
    </location>
</feature>
<feature type="transmembrane region" description="Helical" evidence="17">
    <location>
        <begin position="859"/>
        <end position="879"/>
    </location>
</feature>
<keyword evidence="9" id="KW-0443">Lipid metabolism</keyword>
<dbReference type="InterPro" id="IPR000731">
    <property type="entry name" value="SSD"/>
</dbReference>
<evidence type="ECO:0000256" key="1">
    <source>
        <dbReference type="ARBA" id="ARBA00004127"/>
    </source>
</evidence>
<dbReference type="OrthoDB" id="6510177at2759"/>
<feature type="domain" description="SSD" evidence="19">
    <location>
        <begin position="643"/>
        <end position="808"/>
    </location>
</feature>
<comment type="caution">
    <text evidence="20">The sequence shown here is derived from an EMBL/GenBank/DDBJ whole genome shotgun (WGS) entry which is preliminary data.</text>
</comment>
<keyword evidence="4" id="KW-0153">Cholesterol metabolism</keyword>
<feature type="transmembrane region" description="Helical" evidence="17">
    <location>
        <begin position="1214"/>
        <end position="1237"/>
    </location>
</feature>
<dbReference type="GO" id="GO:0008203">
    <property type="term" value="P:cholesterol metabolic process"/>
    <property type="evidence" value="ECO:0007669"/>
    <property type="project" value="UniProtKB-KW"/>
</dbReference>
<feature type="compositionally biased region" description="Polar residues" evidence="16">
    <location>
        <begin position="1292"/>
        <end position="1306"/>
    </location>
</feature>
<feature type="transmembrane region" description="Helical" evidence="17">
    <location>
        <begin position="750"/>
        <end position="771"/>
    </location>
</feature>
<protein>
    <recommendedName>
        <fullName evidence="19">SSD domain-containing protein</fullName>
    </recommendedName>
</protein>
<feature type="transmembrane region" description="Helical" evidence="17">
    <location>
        <begin position="1115"/>
        <end position="1138"/>
    </location>
</feature>
<feature type="transmembrane region" description="Helical" evidence="17">
    <location>
        <begin position="279"/>
        <end position="302"/>
    </location>
</feature>
<comment type="catalytic activity">
    <reaction evidence="15">
        <text>cholesterol(in) = cholesterol(out)</text>
        <dbReference type="Rhea" id="RHEA:39747"/>
        <dbReference type="ChEBI" id="CHEBI:16113"/>
    </reaction>
</comment>
<feature type="transmembrane region" description="Helical" evidence="17">
    <location>
        <begin position="1145"/>
        <end position="1166"/>
    </location>
</feature>
<dbReference type="EMBL" id="CAJHNH020001101">
    <property type="protein sequence ID" value="CAG5121501.1"/>
    <property type="molecule type" value="Genomic_DNA"/>
</dbReference>
<dbReference type="Pfam" id="PF16414">
    <property type="entry name" value="NPC1_N"/>
    <property type="match status" value="1"/>
</dbReference>
<evidence type="ECO:0000256" key="13">
    <source>
        <dbReference type="ARBA" id="ARBA00023180"/>
    </source>
</evidence>
<feature type="transmembrane region" description="Helical" evidence="17">
    <location>
        <begin position="677"/>
        <end position="701"/>
    </location>
</feature>
<keyword evidence="12" id="KW-1207">Sterol metabolism</keyword>
<evidence type="ECO:0000256" key="3">
    <source>
        <dbReference type="ARBA" id="ARBA00022448"/>
    </source>
</evidence>
<feature type="transmembrane region" description="Helical" evidence="17">
    <location>
        <begin position="783"/>
        <end position="808"/>
    </location>
</feature>
<keyword evidence="11" id="KW-1015">Disulfide bond</keyword>
<reference evidence="20" key="1">
    <citation type="submission" date="2021-04" db="EMBL/GenBank/DDBJ databases">
        <authorList>
            <consortium name="Molecular Ecology Group"/>
        </authorList>
    </citation>
    <scope>NUCLEOTIDE SEQUENCE</scope>
</reference>
<dbReference type="FunFam" id="1.20.1640.10:FF:000010">
    <property type="entry name" value="NPC intracellular cholesterol transporter 1"/>
    <property type="match status" value="1"/>
</dbReference>
<evidence type="ECO:0000256" key="2">
    <source>
        <dbReference type="ARBA" id="ARBA00005585"/>
    </source>
</evidence>
<dbReference type="GO" id="GO:0015485">
    <property type="term" value="F:cholesterol binding"/>
    <property type="evidence" value="ECO:0007669"/>
    <property type="project" value="TreeGrafter"/>
</dbReference>
<evidence type="ECO:0000256" key="16">
    <source>
        <dbReference type="SAM" id="MobiDB-lite"/>
    </source>
</evidence>
<evidence type="ECO:0000256" key="10">
    <source>
        <dbReference type="ARBA" id="ARBA00023136"/>
    </source>
</evidence>
<feature type="chain" id="PRO_5035743434" description="SSD domain-containing protein" evidence="18">
    <location>
        <begin position="26"/>
        <end position="1322"/>
    </location>
</feature>
<evidence type="ECO:0000256" key="18">
    <source>
        <dbReference type="SAM" id="SignalP"/>
    </source>
</evidence>
<dbReference type="PANTHER" id="PTHR45727">
    <property type="entry name" value="NPC INTRACELLULAR CHOLESTEROL TRANSPORTER 1"/>
    <property type="match status" value="1"/>
</dbReference>
<evidence type="ECO:0000256" key="11">
    <source>
        <dbReference type="ARBA" id="ARBA00023157"/>
    </source>
</evidence>
<proteinExistence type="inferred from homology"/>
<dbReference type="GO" id="GO:0030299">
    <property type="term" value="P:intestinal cholesterol absorption"/>
    <property type="evidence" value="ECO:0007669"/>
    <property type="project" value="TreeGrafter"/>
</dbReference>
<dbReference type="PROSITE" id="PS50156">
    <property type="entry name" value="SSD"/>
    <property type="match status" value="1"/>
</dbReference>
<dbReference type="GO" id="GO:0005319">
    <property type="term" value="F:lipid transporter activity"/>
    <property type="evidence" value="ECO:0007669"/>
    <property type="project" value="InterPro"/>
</dbReference>
<dbReference type="SUPFAM" id="SSF82866">
    <property type="entry name" value="Multidrug efflux transporter AcrB transmembrane domain"/>
    <property type="match status" value="2"/>
</dbReference>
<dbReference type="GO" id="GO:0030301">
    <property type="term" value="P:cholesterol transport"/>
    <property type="evidence" value="ECO:0007669"/>
    <property type="project" value="UniProtKB-ARBA"/>
</dbReference>
<evidence type="ECO:0000259" key="19">
    <source>
        <dbReference type="PROSITE" id="PS50156"/>
    </source>
</evidence>
<dbReference type="GO" id="GO:0042632">
    <property type="term" value="P:cholesterol homeostasis"/>
    <property type="evidence" value="ECO:0007669"/>
    <property type="project" value="TreeGrafter"/>
</dbReference>
<dbReference type="GO" id="GO:0005886">
    <property type="term" value="C:plasma membrane"/>
    <property type="evidence" value="ECO:0007669"/>
    <property type="project" value="TreeGrafter"/>
</dbReference>
<dbReference type="Pfam" id="PF12349">
    <property type="entry name" value="Sterol-sensing"/>
    <property type="match status" value="1"/>
</dbReference>
<evidence type="ECO:0000256" key="17">
    <source>
        <dbReference type="SAM" id="Phobius"/>
    </source>
</evidence>
<feature type="transmembrane region" description="Helical" evidence="17">
    <location>
        <begin position="644"/>
        <end position="665"/>
    </location>
</feature>
<evidence type="ECO:0000256" key="6">
    <source>
        <dbReference type="ARBA" id="ARBA00022729"/>
    </source>
</evidence>
<dbReference type="Pfam" id="PF22314">
    <property type="entry name" value="NPC1_MLD"/>
    <property type="match status" value="1"/>
</dbReference>
<feature type="signal peptide" evidence="18">
    <location>
        <begin position="1"/>
        <end position="25"/>
    </location>
</feature>
<evidence type="ECO:0000256" key="12">
    <source>
        <dbReference type="ARBA" id="ARBA00023166"/>
    </source>
</evidence>
<keyword evidence="10 17" id="KW-0472">Membrane</keyword>
<dbReference type="GO" id="GO:0012505">
    <property type="term" value="C:endomembrane system"/>
    <property type="evidence" value="ECO:0007669"/>
    <property type="project" value="UniProtKB-SubCell"/>
</dbReference>
<keyword evidence="14" id="KW-0753">Steroid metabolism</keyword>
<dbReference type="InterPro" id="IPR032190">
    <property type="entry name" value="NPC1_N"/>
</dbReference>
<sequence>MKRLNMQFIAVILVLGLGFFNYCCGDCVWYGQCGYYPGSSDHALNCPYKGKAKPLQDSDVIAKYKSLCPDLYAEFGKNTCCSDAQVNTIASQVALPNMLFQRCPSCFHNFMNIWCYLTCGANQSEFLYVNKTIPVTVNGTAAVGIQSVDYIVSNKSANEMFNSCRNVQSPSTNQPALAMLCGGYGYDKCTPENWLDYMGGTANGQTPFDIWFHISSSAVVINGTSYTPLEFKSFPCNVATSNETEACSCQDCLATCTPVPPPVPKPGRCEIIHLDCYDFAFGLAFIVFFLLFGCYCMCYNIIVQDSLRLEKAGEENDLGCFGRQGLAADRNVRKQQYLTNITESDLGCFERAGAKMEIFLEKQFFNWGYFCARHPFIVTVIAVLVTGALVAGAALLTVTTDPVKLWSAPDSRARLEKDYYDSHFTPFYRTEQLLISQPDNHTVINYKNHNYSSLFDKTFLHELLDLQNAITKIQAEYNNKTIMLQDICFAPLQPENNNCTIMSILNYYQNSHEMIDKVAKDAYGFWVLADYLDHFQSCVLSPFALNDTSLLHTPCMGTFGGPVYPWVALGGYQDKDYSTANAFVITFVVNNHLDPKQLEPAKAWEAKYIEFMKNYTAEHPGVQIAFSAERSIEDEIDRQSQSDIITILCSYLIMFAYITICLGQYTSFSRILVDAKISLGLAGVIIVLLSVGASLGFYSYLGIPSTLIIIEVVPFLVLAVGVDNIFILVQKYQREVLQDGETVEHMIGRVVGKVGPSMLLTSLSESLAFFLGALTQMPAVKVFSLYAAMAVLIDFLLQISIFVSLLTLDAKRQEANRVDVTCCVQPSLGKRQPQKGLLYKFISDHYSHFLMKEWVRPTVMVLFVGWFCACGALTSRLSIGLDQSLAMPKDSYVLNYFHNLSKYLSVGPPVYFVVENGHDYSTYAGQNEICGVSGCPQNSLVQQINTASRSSSATYIAEAVSSWLDDYFSWLVSPPCCRYNNKTGDFCPSTEVNVDCLECPLNHTQRGRPVDDTFYTYLPWFLKDNPGLTCGKGGHAAYGSGVQLYKSSHNETHVGASYFMTYHSVLKTSEDYIAALKNAREISDNITRSLNETGQHYNVFPYSVFYVFYEQYLDIVMNAVLNITYCLAAILIITFLLLGFDIYSAIIVVLTILMILVSIMGLMYLWDIELNALSLVNLIMAIGISVEFCSHIIRAFTISIKPTRKERAKDALSYMGSSVLSGITFTKIAGIIMLAFSKSQLFQVFYFRMYLAIVLFGACHGLIFLPVFLSYIGPPVNKAKVFNNKLTDTVEDTTTNSEQHKPNGNTPHVYENPPAYDTVGSE</sequence>
<feature type="transmembrane region" description="Helical" evidence="17">
    <location>
        <begin position="707"/>
        <end position="729"/>
    </location>
</feature>
<evidence type="ECO:0000256" key="8">
    <source>
        <dbReference type="ARBA" id="ARBA00023055"/>
    </source>
</evidence>
<keyword evidence="5 17" id="KW-0812">Transmembrane</keyword>
<feature type="transmembrane region" description="Helical" evidence="17">
    <location>
        <begin position="376"/>
        <end position="398"/>
    </location>
</feature>
<accession>A0A8S3Z2S7</accession>
<feature type="transmembrane region" description="Helical" evidence="17">
    <location>
        <begin position="1249"/>
        <end position="1272"/>
    </location>
</feature>
<evidence type="ECO:0000313" key="21">
    <source>
        <dbReference type="Proteomes" id="UP000678393"/>
    </source>
</evidence>
<evidence type="ECO:0000256" key="15">
    <source>
        <dbReference type="ARBA" id="ARBA00034049"/>
    </source>
</evidence>
<comment type="subcellular location">
    <subcellularLocation>
        <location evidence="1">Endomembrane system</location>
        <topology evidence="1">Multi-pass membrane protein</topology>
    </subcellularLocation>
</comment>
<keyword evidence="7 17" id="KW-1133">Transmembrane helix</keyword>
<evidence type="ECO:0000256" key="7">
    <source>
        <dbReference type="ARBA" id="ARBA00022989"/>
    </source>
</evidence>
<dbReference type="InterPro" id="IPR053956">
    <property type="entry name" value="NPC1_MLD"/>
</dbReference>
<keyword evidence="8" id="KW-0445">Lipid transport</keyword>
<dbReference type="InterPro" id="IPR004765">
    <property type="entry name" value="NPC1-like"/>
</dbReference>
<keyword evidence="3" id="KW-0813">Transport</keyword>
<evidence type="ECO:0000313" key="20">
    <source>
        <dbReference type="EMBL" id="CAG5121501.1"/>
    </source>
</evidence>
<keyword evidence="13" id="KW-0325">Glycoprotein</keyword>
<name>A0A8S3Z2S7_9EUPU</name>
<dbReference type="FunFam" id="1.20.1640.10:FF:000008">
    <property type="entry name" value="NPC intracellular cholesterol transporter 1"/>
    <property type="match status" value="1"/>
</dbReference>
<evidence type="ECO:0000256" key="4">
    <source>
        <dbReference type="ARBA" id="ARBA00022548"/>
    </source>
</evidence>
<dbReference type="PANTHER" id="PTHR45727:SF2">
    <property type="entry name" value="NPC INTRACELLULAR CHOLESTEROL TRANSPORTER 1"/>
    <property type="match status" value="1"/>
</dbReference>
<evidence type="ECO:0000256" key="9">
    <source>
        <dbReference type="ARBA" id="ARBA00023098"/>
    </source>
</evidence>
<dbReference type="InterPro" id="IPR053958">
    <property type="entry name" value="HMGCR/SNAP/NPC1-like_SSD"/>
</dbReference>
<dbReference type="Proteomes" id="UP000678393">
    <property type="component" value="Unassembled WGS sequence"/>
</dbReference>
<organism evidence="20 21">
    <name type="scientific">Candidula unifasciata</name>
    <dbReference type="NCBI Taxonomy" id="100452"/>
    <lineage>
        <taxon>Eukaryota</taxon>
        <taxon>Metazoa</taxon>
        <taxon>Spiralia</taxon>
        <taxon>Lophotrochozoa</taxon>
        <taxon>Mollusca</taxon>
        <taxon>Gastropoda</taxon>
        <taxon>Heterobranchia</taxon>
        <taxon>Euthyneura</taxon>
        <taxon>Panpulmonata</taxon>
        <taxon>Eupulmonata</taxon>
        <taxon>Stylommatophora</taxon>
        <taxon>Helicina</taxon>
        <taxon>Helicoidea</taxon>
        <taxon>Geomitridae</taxon>
        <taxon>Candidula</taxon>
    </lineage>
</organism>
<keyword evidence="6 18" id="KW-0732">Signal</keyword>
<evidence type="ECO:0000256" key="5">
    <source>
        <dbReference type="ARBA" id="ARBA00022692"/>
    </source>
</evidence>
<keyword evidence="21" id="KW-1185">Reference proteome</keyword>
<feature type="region of interest" description="Disordered" evidence="16">
    <location>
        <begin position="1292"/>
        <end position="1322"/>
    </location>
</feature>
<dbReference type="Gene3D" id="1.20.1640.10">
    <property type="entry name" value="Multidrug efflux transporter AcrB transmembrane domain"/>
    <property type="match status" value="2"/>
</dbReference>
<evidence type="ECO:0000256" key="14">
    <source>
        <dbReference type="ARBA" id="ARBA00023221"/>
    </source>
</evidence>
<dbReference type="NCBIfam" id="TIGR00917">
    <property type="entry name" value="2A060601"/>
    <property type="match status" value="1"/>
</dbReference>